<dbReference type="InterPro" id="IPR029058">
    <property type="entry name" value="AB_hydrolase_fold"/>
</dbReference>
<name>A0ABU2WK78_9GAMM</name>
<comment type="caution">
    <text evidence="2">The sequence shown here is derived from an EMBL/GenBank/DDBJ whole genome shotgun (WGS) entry which is preliminary data.</text>
</comment>
<dbReference type="Gene3D" id="3.40.50.1820">
    <property type="entry name" value="alpha/beta hydrolase"/>
    <property type="match status" value="1"/>
</dbReference>
<dbReference type="InterPro" id="IPR051049">
    <property type="entry name" value="Dienelactone_hydrolase-like"/>
</dbReference>
<organism evidence="2 3">
    <name type="scientific">Banduia mediterranea</name>
    <dbReference type="NCBI Taxonomy" id="3075609"/>
    <lineage>
        <taxon>Bacteria</taxon>
        <taxon>Pseudomonadati</taxon>
        <taxon>Pseudomonadota</taxon>
        <taxon>Gammaproteobacteria</taxon>
        <taxon>Nevskiales</taxon>
        <taxon>Algiphilaceae</taxon>
        <taxon>Banduia</taxon>
    </lineage>
</organism>
<dbReference type="InterPro" id="IPR002925">
    <property type="entry name" value="Dienelactn_hydro"/>
</dbReference>
<dbReference type="SUPFAM" id="SSF53474">
    <property type="entry name" value="alpha/beta-Hydrolases"/>
    <property type="match status" value="1"/>
</dbReference>
<keyword evidence="3" id="KW-1185">Reference proteome</keyword>
<evidence type="ECO:0000313" key="3">
    <source>
        <dbReference type="Proteomes" id="UP001254608"/>
    </source>
</evidence>
<dbReference type="GO" id="GO:0016787">
    <property type="term" value="F:hydrolase activity"/>
    <property type="evidence" value="ECO:0007669"/>
    <property type="project" value="UniProtKB-KW"/>
</dbReference>
<dbReference type="RefSeq" id="WP_311365328.1">
    <property type="nucleotide sequence ID" value="NZ_JAVRIC010000015.1"/>
</dbReference>
<evidence type="ECO:0000313" key="2">
    <source>
        <dbReference type="EMBL" id="MDT0497935.1"/>
    </source>
</evidence>
<feature type="domain" description="Dienelactone hydrolase" evidence="1">
    <location>
        <begin position="17"/>
        <end position="228"/>
    </location>
</feature>
<dbReference type="PANTHER" id="PTHR46623">
    <property type="entry name" value="CARBOXYMETHYLENEBUTENOLIDASE-RELATED"/>
    <property type="match status" value="1"/>
</dbReference>
<proteinExistence type="predicted"/>
<gene>
    <name evidence="2" type="ORF">RM530_11260</name>
</gene>
<evidence type="ECO:0000259" key="1">
    <source>
        <dbReference type="Pfam" id="PF01738"/>
    </source>
</evidence>
<protein>
    <submittedName>
        <fullName evidence="2">Dienelactone hydrolase family protein</fullName>
        <ecNumber evidence="2">3.1.-.-</ecNumber>
    </submittedName>
</protein>
<dbReference type="Pfam" id="PF01738">
    <property type="entry name" value="DLH"/>
    <property type="match status" value="1"/>
</dbReference>
<dbReference type="EC" id="3.1.-.-" evidence="2"/>
<reference evidence="2 3" key="1">
    <citation type="submission" date="2023-09" db="EMBL/GenBank/DDBJ databases">
        <authorList>
            <person name="Rey-Velasco X."/>
        </authorList>
    </citation>
    <scope>NUCLEOTIDE SEQUENCE [LARGE SCALE GENOMIC DNA]</scope>
    <source>
        <strain evidence="2 3">W345</strain>
    </source>
</reference>
<dbReference type="EMBL" id="JAVRIC010000015">
    <property type="protein sequence ID" value="MDT0497935.1"/>
    <property type="molecule type" value="Genomic_DNA"/>
</dbReference>
<keyword evidence="2" id="KW-0378">Hydrolase</keyword>
<dbReference type="PANTHER" id="PTHR46623:SF6">
    <property type="entry name" value="ALPHA_BETA-HYDROLASES SUPERFAMILY PROTEIN"/>
    <property type="match status" value="1"/>
</dbReference>
<dbReference type="Proteomes" id="UP001254608">
    <property type="component" value="Unassembled WGS sequence"/>
</dbReference>
<accession>A0ABU2WK78</accession>
<sequence>MHTEWINISNNDGEYGAYLALPPLGHGPGLILFQEVFGVNKHIRQVAEQYAMDGFVVLAPDVFWREAPRVELGYDSDDLAQAKELKAAMTDEQIRLDAASTLAALRARPEQKGKVGAFGYCFGGRIAYQTAASTDIDAAVCYYGAGTENYLNLAPRIECPVVFQLGGKDPSIPMKVVDQIKRSFEHKPGEVYVYPEAGHGFNCWARSAYHHPSATLAHARSLAWFARTLCEAR</sequence>